<keyword evidence="3" id="KW-0812">Transmembrane</keyword>
<proteinExistence type="inferred from homology"/>
<feature type="transmembrane region" description="Helical" evidence="3">
    <location>
        <begin position="257"/>
        <end position="281"/>
    </location>
</feature>
<dbReference type="GO" id="GO:0003756">
    <property type="term" value="F:protein disulfide isomerase activity"/>
    <property type="evidence" value="ECO:0007669"/>
    <property type="project" value="TreeGrafter"/>
</dbReference>
<evidence type="ECO:0000259" key="5">
    <source>
        <dbReference type="PROSITE" id="PS51352"/>
    </source>
</evidence>
<evidence type="ECO:0000256" key="1">
    <source>
        <dbReference type="ARBA" id="ARBA00006347"/>
    </source>
</evidence>
<feature type="region of interest" description="Disordered" evidence="2">
    <location>
        <begin position="291"/>
        <end position="338"/>
    </location>
</feature>
<name>A0AAW2YXN2_9EUKA</name>
<feature type="chain" id="PRO_5043553952" evidence="4">
    <location>
        <begin position="16"/>
        <end position="338"/>
    </location>
</feature>
<evidence type="ECO:0000256" key="4">
    <source>
        <dbReference type="SAM" id="SignalP"/>
    </source>
</evidence>
<dbReference type="GO" id="GO:0005783">
    <property type="term" value="C:endoplasmic reticulum"/>
    <property type="evidence" value="ECO:0007669"/>
    <property type="project" value="TreeGrafter"/>
</dbReference>
<dbReference type="SUPFAM" id="SSF52833">
    <property type="entry name" value="Thioredoxin-like"/>
    <property type="match status" value="2"/>
</dbReference>
<accession>A0AAW2YXN2</accession>
<dbReference type="PROSITE" id="PS00194">
    <property type="entry name" value="THIOREDOXIN_1"/>
    <property type="match status" value="2"/>
</dbReference>
<comment type="similarity">
    <text evidence="1">Belongs to the protein disulfide isomerase family.</text>
</comment>
<dbReference type="EMBL" id="JAOPGA020000768">
    <property type="protein sequence ID" value="KAL0481461.1"/>
    <property type="molecule type" value="Genomic_DNA"/>
</dbReference>
<dbReference type="PANTHER" id="PTHR45672">
    <property type="entry name" value="PROTEIN DISULFIDE-ISOMERASE C17H9.14C-RELATED"/>
    <property type="match status" value="1"/>
</dbReference>
<evidence type="ECO:0000313" key="6">
    <source>
        <dbReference type="EMBL" id="KAL0481461.1"/>
    </source>
</evidence>
<dbReference type="PROSITE" id="PS51352">
    <property type="entry name" value="THIOREDOXIN_2"/>
    <property type="match status" value="2"/>
</dbReference>
<evidence type="ECO:0000256" key="3">
    <source>
        <dbReference type="SAM" id="Phobius"/>
    </source>
</evidence>
<keyword evidence="3" id="KW-0472">Membrane</keyword>
<dbReference type="Gene3D" id="3.40.30.10">
    <property type="entry name" value="Glutaredoxin"/>
    <property type="match status" value="2"/>
</dbReference>
<dbReference type="Pfam" id="PF00085">
    <property type="entry name" value="Thioredoxin"/>
    <property type="match status" value="2"/>
</dbReference>
<dbReference type="Proteomes" id="UP001431209">
    <property type="component" value="Unassembled WGS sequence"/>
</dbReference>
<gene>
    <name evidence="6" type="ORF">AKO1_011265</name>
</gene>
<protein>
    <submittedName>
        <fullName evidence="6">Thioredoxin domain-containing protein</fullName>
    </submittedName>
</protein>
<feature type="non-terminal residue" evidence="6">
    <location>
        <position position="1"/>
    </location>
</feature>
<keyword evidence="3" id="KW-1133">Transmembrane helix</keyword>
<feature type="domain" description="Thioredoxin" evidence="5">
    <location>
        <begin position="127"/>
        <end position="234"/>
    </location>
</feature>
<dbReference type="CDD" id="cd02961">
    <property type="entry name" value="PDI_a_family"/>
    <property type="match status" value="2"/>
</dbReference>
<keyword evidence="7" id="KW-1185">Reference proteome</keyword>
<dbReference type="AlphaFoldDB" id="A0AAW2YXN2"/>
<keyword evidence="4" id="KW-0732">Signal</keyword>
<dbReference type="InterPro" id="IPR017937">
    <property type="entry name" value="Thioredoxin_CS"/>
</dbReference>
<evidence type="ECO:0000313" key="7">
    <source>
        <dbReference type="Proteomes" id="UP001431209"/>
    </source>
</evidence>
<sequence>KKFILIALLCSIAFTQEVKILTSSNFDQETKGLWFIKFYAPWCGHCTSLSPTWSKLAAKMDGTKINIGKVNCDENSGICSRFGVQGYPTLILVKDGYKVIEYEGGRAMDSFVSFLSDATTELKNEGKVVDLTTKNFDLMTIKPNTRWFIKFFTDWCGHCKALAPTWDALAEELKGTKTIVGSVDCTKESSLCQRFDVKGYPTLNYLFNPNKYTKYRSGRTLDQLKSFALEGYKQNEALERPMPLAPSFFESLFTNPMGILLAVLILFMVCLILVAICVCCMDTDSVPPKKQKIETKPLIPDQQDEIELPDVDPSEMDSKSEVLVSQSGVDLKRRTKKD</sequence>
<evidence type="ECO:0000256" key="2">
    <source>
        <dbReference type="SAM" id="MobiDB-lite"/>
    </source>
</evidence>
<dbReference type="InterPro" id="IPR051063">
    <property type="entry name" value="PDI"/>
</dbReference>
<feature type="domain" description="Thioredoxin" evidence="5">
    <location>
        <begin position="1"/>
        <end position="120"/>
    </location>
</feature>
<reference evidence="6 7" key="1">
    <citation type="submission" date="2024-03" db="EMBL/GenBank/DDBJ databases">
        <title>The Acrasis kona genome and developmental transcriptomes reveal deep origins of eukaryotic multicellular pathways.</title>
        <authorList>
            <person name="Sheikh S."/>
            <person name="Fu C.-J."/>
            <person name="Brown M.W."/>
            <person name="Baldauf S.L."/>
        </authorList>
    </citation>
    <scope>NUCLEOTIDE SEQUENCE [LARGE SCALE GENOMIC DNA]</scope>
    <source>
        <strain evidence="6 7">ATCC MYA-3509</strain>
    </source>
</reference>
<dbReference type="PRINTS" id="PR00421">
    <property type="entry name" value="THIOREDOXIN"/>
</dbReference>
<organism evidence="6 7">
    <name type="scientific">Acrasis kona</name>
    <dbReference type="NCBI Taxonomy" id="1008807"/>
    <lineage>
        <taxon>Eukaryota</taxon>
        <taxon>Discoba</taxon>
        <taxon>Heterolobosea</taxon>
        <taxon>Tetramitia</taxon>
        <taxon>Eutetramitia</taxon>
        <taxon>Acrasidae</taxon>
        <taxon>Acrasis</taxon>
    </lineage>
</organism>
<feature type="signal peptide" evidence="4">
    <location>
        <begin position="1"/>
        <end position="15"/>
    </location>
</feature>
<dbReference type="GO" id="GO:0006457">
    <property type="term" value="P:protein folding"/>
    <property type="evidence" value="ECO:0007669"/>
    <property type="project" value="TreeGrafter"/>
</dbReference>
<dbReference type="PANTHER" id="PTHR45672:SF11">
    <property type="entry name" value="PROTEIN DISULFIDE-ISOMERASE C17H9.14C"/>
    <property type="match status" value="1"/>
</dbReference>
<dbReference type="InterPro" id="IPR013766">
    <property type="entry name" value="Thioredoxin_domain"/>
</dbReference>
<feature type="compositionally biased region" description="Acidic residues" evidence="2">
    <location>
        <begin position="302"/>
        <end position="315"/>
    </location>
</feature>
<dbReference type="InterPro" id="IPR036249">
    <property type="entry name" value="Thioredoxin-like_sf"/>
</dbReference>
<comment type="caution">
    <text evidence="6">The sequence shown here is derived from an EMBL/GenBank/DDBJ whole genome shotgun (WGS) entry which is preliminary data.</text>
</comment>